<dbReference type="PANTHER" id="PTHR36769">
    <property type="entry name" value="2,3-BISPHOSPHOGLYCERATE-DEPENDENT PHOSPHOGLYCERATE MUTASE"/>
    <property type="match status" value="1"/>
</dbReference>
<dbReference type="OMA" id="CNETKAA"/>
<dbReference type="EMBL" id="DF237160">
    <property type="protein sequence ID" value="GAQ84902.1"/>
    <property type="molecule type" value="Genomic_DNA"/>
</dbReference>
<feature type="region of interest" description="Disordered" evidence="1">
    <location>
        <begin position="75"/>
        <end position="97"/>
    </location>
</feature>
<sequence length="97" mass="10757">MVQKNLFKGKAKDKKAAANRHGKLVTQRKGRIFKAPKKKTDDYLASNEVTKYIDKANEVKVATKALKEGGQLKFVKGNSTASEPKKKKKADVKGPEK</sequence>
<protein>
    <submittedName>
        <fullName evidence="2">Uncharacterized protein</fullName>
    </submittedName>
</protein>
<feature type="region of interest" description="Disordered" evidence="1">
    <location>
        <begin position="1"/>
        <end position="25"/>
    </location>
</feature>
<name>A0A1Y1I4L7_KLENI</name>
<gene>
    <name evidence="2" type="ORF">KFL_002110200</name>
</gene>
<reference evidence="2 3" key="1">
    <citation type="journal article" date="2014" name="Nat. Commun.">
        <title>Klebsormidium flaccidum genome reveals primary factors for plant terrestrial adaptation.</title>
        <authorList>
            <person name="Hori K."/>
            <person name="Maruyama F."/>
            <person name="Fujisawa T."/>
            <person name="Togashi T."/>
            <person name="Yamamoto N."/>
            <person name="Seo M."/>
            <person name="Sato S."/>
            <person name="Yamada T."/>
            <person name="Mori H."/>
            <person name="Tajima N."/>
            <person name="Moriyama T."/>
            <person name="Ikeuchi M."/>
            <person name="Watanabe M."/>
            <person name="Wada H."/>
            <person name="Kobayashi K."/>
            <person name="Saito M."/>
            <person name="Masuda T."/>
            <person name="Sasaki-Sekimoto Y."/>
            <person name="Mashiguchi K."/>
            <person name="Awai K."/>
            <person name="Shimojima M."/>
            <person name="Masuda S."/>
            <person name="Iwai M."/>
            <person name="Nobusawa T."/>
            <person name="Narise T."/>
            <person name="Kondo S."/>
            <person name="Saito H."/>
            <person name="Sato R."/>
            <person name="Murakawa M."/>
            <person name="Ihara Y."/>
            <person name="Oshima-Yamada Y."/>
            <person name="Ohtaka K."/>
            <person name="Satoh M."/>
            <person name="Sonobe K."/>
            <person name="Ishii M."/>
            <person name="Ohtani R."/>
            <person name="Kanamori-Sato M."/>
            <person name="Honoki R."/>
            <person name="Miyazaki D."/>
            <person name="Mochizuki H."/>
            <person name="Umetsu J."/>
            <person name="Higashi K."/>
            <person name="Shibata D."/>
            <person name="Kamiya Y."/>
            <person name="Sato N."/>
            <person name="Nakamura Y."/>
            <person name="Tabata S."/>
            <person name="Ida S."/>
            <person name="Kurokawa K."/>
            <person name="Ohta H."/>
        </authorList>
    </citation>
    <scope>NUCLEOTIDE SEQUENCE [LARGE SCALE GENOMIC DNA]</scope>
    <source>
        <strain evidence="2 3">NIES-2285</strain>
    </source>
</reference>
<feature type="compositionally biased region" description="Basic residues" evidence="1">
    <location>
        <begin position="7"/>
        <end position="25"/>
    </location>
</feature>
<accession>A0A1Y1I4L7</accession>
<evidence type="ECO:0000256" key="1">
    <source>
        <dbReference type="SAM" id="MobiDB-lite"/>
    </source>
</evidence>
<dbReference type="OrthoDB" id="511222at2759"/>
<keyword evidence="3" id="KW-1185">Reference proteome</keyword>
<dbReference type="AlphaFoldDB" id="A0A1Y1I4L7"/>
<dbReference type="Proteomes" id="UP000054558">
    <property type="component" value="Unassembled WGS sequence"/>
</dbReference>
<evidence type="ECO:0000313" key="3">
    <source>
        <dbReference type="Proteomes" id="UP000054558"/>
    </source>
</evidence>
<organism evidence="2 3">
    <name type="scientific">Klebsormidium nitens</name>
    <name type="common">Green alga</name>
    <name type="synonym">Ulothrix nitens</name>
    <dbReference type="NCBI Taxonomy" id="105231"/>
    <lineage>
        <taxon>Eukaryota</taxon>
        <taxon>Viridiplantae</taxon>
        <taxon>Streptophyta</taxon>
        <taxon>Klebsormidiophyceae</taxon>
        <taxon>Klebsormidiales</taxon>
        <taxon>Klebsormidiaceae</taxon>
        <taxon>Klebsormidium</taxon>
    </lineage>
</organism>
<evidence type="ECO:0000313" key="2">
    <source>
        <dbReference type="EMBL" id="GAQ84902.1"/>
    </source>
</evidence>
<proteinExistence type="predicted"/>
<dbReference type="PANTHER" id="PTHR36769:SF1">
    <property type="entry name" value="2,3-BISPHOSPHOGLYCERATE-DEPENDENT PHOSPHOGLYCERATE MUTASE"/>
    <property type="match status" value="1"/>
</dbReference>